<reference evidence="3" key="1">
    <citation type="journal article" date="2019" name="Curr. Biol.">
        <title>Genome Sequence of Striga asiatica Provides Insight into the Evolution of Plant Parasitism.</title>
        <authorList>
            <person name="Yoshida S."/>
            <person name="Kim S."/>
            <person name="Wafula E.K."/>
            <person name="Tanskanen J."/>
            <person name="Kim Y.M."/>
            <person name="Honaas L."/>
            <person name="Yang Z."/>
            <person name="Spallek T."/>
            <person name="Conn C.E."/>
            <person name="Ichihashi Y."/>
            <person name="Cheong K."/>
            <person name="Cui S."/>
            <person name="Der J.P."/>
            <person name="Gundlach H."/>
            <person name="Jiao Y."/>
            <person name="Hori C."/>
            <person name="Ishida J.K."/>
            <person name="Kasahara H."/>
            <person name="Kiba T."/>
            <person name="Kim M.S."/>
            <person name="Koo N."/>
            <person name="Laohavisit A."/>
            <person name="Lee Y.H."/>
            <person name="Lumba S."/>
            <person name="McCourt P."/>
            <person name="Mortimer J.C."/>
            <person name="Mutuku J.M."/>
            <person name="Nomura T."/>
            <person name="Sasaki-Sekimoto Y."/>
            <person name="Seto Y."/>
            <person name="Wang Y."/>
            <person name="Wakatake T."/>
            <person name="Sakakibara H."/>
            <person name="Demura T."/>
            <person name="Yamaguchi S."/>
            <person name="Yoneyama K."/>
            <person name="Manabe R.I."/>
            <person name="Nelson D.C."/>
            <person name="Schulman A.H."/>
            <person name="Timko M.P."/>
            <person name="dePamphilis C.W."/>
            <person name="Choi D."/>
            <person name="Shirasu K."/>
        </authorList>
    </citation>
    <scope>NUCLEOTIDE SEQUENCE [LARGE SCALE GENOMIC DNA]</scope>
    <source>
        <strain evidence="3">cv. UVA1</strain>
    </source>
</reference>
<gene>
    <name evidence="2" type="ORF">STAS_00835</name>
</gene>
<dbReference type="AlphaFoldDB" id="A0A5A7NXM2"/>
<evidence type="ECO:0000256" key="1">
    <source>
        <dbReference type="SAM" id="MobiDB-lite"/>
    </source>
</evidence>
<evidence type="ECO:0000313" key="2">
    <source>
        <dbReference type="EMBL" id="GER25265.1"/>
    </source>
</evidence>
<keyword evidence="3" id="KW-1185">Reference proteome</keyword>
<proteinExistence type="predicted"/>
<name>A0A5A7NXM2_STRAF</name>
<sequence length="143" mass="16551">MVANKEERIKIDLQLESFKYAKGLFGFENSILMRNKKTPVQEGPSSSRSRGKRRASQTQRFQLIDEDDEDEHEFANDRDDEGHNDVDYEFANDRVDFQRMGDENAYANDASNDLGARHIDECSFSTGWKPWNKTIDEYDGDGD</sequence>
<feature type="compositionally biased region" description="Basic and acidic residues" evidence="1">
    <location>
        <begin position="73"/>
        <end position="86"/>
    </location>
</feature>
<dbReference type="EMBL" id="BKCP01000002">
    <property type="protein sequence ID" value="GER25265.1"/>
    <property type="molecule type" value="Genomic_DNA"/>
</dbReference>
<accession>A0A5A7NXM2</accession>
<comment type="caution">
    <text evidence="2">The sequence shown here is derived from an EMBL/GenBank/DDBJ whole genome shotgun (WGS) entry which is preliminary data.</text>
</comment>
<evidence type="ECO:0000313" key="3">
    <source>
        <dbReference type="Proteomes" id="UP000325081"/>
    </source>
</evidence>
<dbReference type="Proteomes" id="UP000325081">
    <property type="component" value="Unassembled WGS sequence"/>
</dbReference>
<feature type="region of interest" description="Disordered" evidence="1">
    <location>
        <begin position="33"/>
        <end position="86"/>
    </location>
</feature>
<organism evidence="2 3">
    <name type="scientific">Striga asiatica</name>
    <name type="common">Asiatic witchweed</name>
    <name type="synonym">Buchnera asiatica</name>
    <dbReference type="NCBI Taxonomy" id="4170"/>
    <lineage>
        <taxon>Eukaryota</taxon>
        <taxon>Viridiplantae</taxon>
        <taxon>Streptophyta</taxon>
        <taxon>Embryophyta</taxon>
        <taxon>Tracheophyta</taxon>
        <taxon>Spermatophyta</taxon>
        <taxon>Magnoliopsida</taxon>
        <taxon>eudicotyledons</taxon>
        <taxon>Gunneridae</taxon>
        <taxon>Pentapetalae</taxon>
        <taxon>asterids</taxon>
        <taxon>lamiids</taxon>
        <taxon>Lamiales</taxon>
        <taxon>Orobanchaceae</taxon>
        <taxon>Buchnereae</taxon>
        <taxon>Striga</taxon>
    </lineage>
</organism>
<protein>
    <submittedName>
        <fullName evidence="2">Protein affected traf</fullName>
    </submittedName>
</protein>
<dbReference type="OrthoDB" id="1432818at2759"/>